<proteinExistence type="inferred from homology"/>
<dbReference type="OMA" id="CFMLEAM"/>
<accession>C4JV30</accession>
<dbReference type="AlphaFoldDB" id="C4JV30"/>
<feature type="transmembrane region" description="Helical" evidence="3">
    <location>
        <begin position="134"/>
        <end position="155"/>
    </location>
</feature>
<dbReference type="PROSITE" id="PS50850">
    <property type="entry name" value="MFS"/>
    <property type="match status" value="1"/>
</dbReference>
<keyword evidence="3" id="KW-1133">Transmembrane helix</keyword>
<dbReference type="PANTHER" id="PTHR11360:SF287">
    <property type="entry name" value="MFS MONOCARBOXYLATE TRANSPORTER"/>
    <property type="match status" value="1"/>
</dbReference>
<feature type="transmembrane region" description="Helical" evidence="3">
    <location>
        <begin position="382"/>
        <end position="402"/>
    </location>
</feature>
<feature type="transmembrane region" description="Helical" evidence="3">
    <location>
        <begin position="245"/>
        <end position="267"/>
    </location>
</feature>
<dbReference type="InterPro" id="IPR011701">
    <property type="entry name" value="MFS"/>
</dbReference>
<evidence type="ECO:0000256" key="2">
    <source>
        <dbReference type="ARBA" id="ARBA00006727"/>
    </source>
</evidence>
<feature type="transmembrane region" description="Helical" evidence="3">
    <location>
        <begin position="274"/>
        <end position="291"/>
    </location>
</feature>
<keyword evidence="3" id="KW-0472">Membrane</keyword>
<name>C4JV30_UNCRE</name>
<sequence>MADSEATELQAQFSRPGGTIAGSLRYSGGREDERHIPSELALPPVDRGVHAWAFLVGCFFIEALIWGLPFSYGLFQDFYTTHEPFKSDPSGIAAIGTTALLVFTQGALYAVGGTLAYGPAIVFVDEWFVRRKGLAFGVMWAGTGFAGITVPFLMSWMLERFNLKVTLLAWAVIVAIVSVPLLVVVRPRIPISQSHRPRRLTFGFLYEKSVWFIQLGNILEGLGYFMPNIYLPSYARTLGVRNEAITATIALLNGAAVFGCIFVGFLIDRFHVTTVILISTIGATFSIFILWGLSSSIALLCIFSITYGFFAGGYSSTYAGIIRELRSDESDGGGEPGMVIGFLAAGRGIGSVICGPLSEALVKRRPWVGKAGMGYGTEFGPLIVFAGISALLGGLSFGARLLRWIK</sequence>
<comment type="similarity">
    <text evidence="2">Belongs to the major facilitator superfamily. Monocarboxylate porter (TC 2.A.1.13) family.</text>
</comment>
<gene>
    <name evidence="5" type="ORF">UREG_04983</name>
</gene>
<evidence type="ECO:0000256" key="3">
    <source>
        <dbReference type="SAM" id="Phobius"/>
    </source>
</evidence>
<dbReference type="EMBL" id="CH476617">
    <property type="protein sequence ID" value="EEP80141.1"/>
    <property type="molecule type" value="Genomic_DNA"/>
</dbReference>
<feature type="transmembrane region" description="Helical" evidence="3">
    <location>
        <begin position="297"/>
        <end position="318"/>
    </location>
</feature>
<keyword evidence="3" id="KW-0812">Transmembrane</keyword>
<feature type="transmembrane region" description="Helical" evidence="3">
    <location>
        <begin position="167"/>
        <end position="185"/>
    </location>
</feature>
<dbReference type="InParanoid" id="C4JV30"/>
<evidence type="ECO:0000313" key="6">
    <source>
        <dbReference type="Proteomes" id="UP000002058"/>
    </source>
</evidence>
<dbReference type="HOGENOM" id="CLU_001265_1_2_1"/>
<protein>
    <recommendedName>
        <fullName evidence="4">Major facilitator superfamily (MFS) profile domain-containing protein</fullName>
    </recommendedName>
</protein>
<dbReference type="InterPro" id="IPR020846">
    <property type="entry name" value="MFS_dom"/>
</dbReference>
<dbReference type="PANTHER" id="PTHR11360">
    <property type="entry name" value="MONOCARBOXYLATE TRANSPORTER"/>
    <property type="match status" value="1"/>
</dbReference>
<keyword evidence="6" id="KW-1185">Reference proteome</keyword>
<dbReference type="KEGG" id="ure:UREG_04983"/>
<comment type="subcellular location">
    <subcellularLocation>
        <location evidence="1">Membrane</location>
        <topology evidence="1">Multi-pass membrane protein</topology>
    </subcellularLocation>
</comment>
<dbReference type="SUPFAM" id="SSF103473">
    <property type="entry name" value="MFS general substrate transporter"/>
    <property type="match status" value="1"/>
</dbReference>
<feature type="transmembrane region" description="Helical" evidence="3">
    <location>
        <begin position="51"/>
        <end position="72"/>
    </location>
</feature>
<dbReference type="Pfam" id="PF07690">
    <property type="entry name" value="MFS_1"/>
    <property type="match status" value="1"/>
</dbReference>
<evidence type="ECO:0000259" key="4">
    <source>
        <dbReference type="PROSITE" id="PS50850"/>
    </source>
</evidence>
<dbReference type="InterPro" id="IPR050327">
    <property type="entry name" value="Proton-linked_MCT"/>
</dbReference>
<dbReference type="InterPro" id="IPR036259">
    <property type="entry name" value="MFS_trans_sf"/>
</dbReference>
<evidence type="ECO:0000313" key="5">
    <source>
        <dbReference type="EMBL" id="EEP80141.1"/>
    </source>
</evidence>
<reference evidence="6" key="1">
    <citation type="journal article" date="2009" name="Genome Res.">
        <title>Comparative genomic analyses of the human fungal pathogens Coccidioides and their relatives.</title>
        <authorList>
            <person name="Sharpton T.J."/>
            <person name="Stajich J.E."/>
            <person name="Rounsley S.D."/>
            <person name="Gardner M.J."/>
            <person name="Wortman J.R."/>
            <person name="Jordar V.S."/>
            <person name="Maiti R."/>
            <person name="Kodira C.D."/>
            <person name="Neafsey D.E."/>
            <person name="Zeng Q."/>
            <person name="Hung C.-Y."/>
            <person name="McMahan C."/>
            <person name="Muszewska A."/>
            <person name="Grynberg M."/>
            <person name="Mandel M.A."/>
            <person name="Kellner E.M."/>
            <person name="Barker B.M."/>
            <person name="Galgiani J.N."/>
            <person name="Orbach M.J."/>
            <person name="Kirkland T.N."/>
            <person name="Cole G.T."/>
            <person name="Henn M.R."/>
            <person name="Birren B.W."/>
            <person name="Taylor J.W."/>
        </authorList>
    </citation>
    <scope>NUCLEOTIDE SEQUENCE [LARGE SCALE GENOMIC DNA]</scope>
    <source>
        <strain evidence="6">UAMH 1704</strain>
    </source>
</reference>
<organism evidence="5 6">
    <name type="scientific">Uncinocarpus reesii (strain UAMH 1704)</name>
    <dbReference type="NCBI Taxonomy" id="336963"/>
    <lineage>
        <taxon>Eukaryota</taxon>
        <taxon>Fungi</taxon>
        <taxon>Dikarya</taxon>
        <taxon>Ascomycota</taxon>
        <taxon>Pezizomycotina</taxon>
        <taxon>Eurotiomycetes</taxon>
        <taxon>Eurotiomycetidae</taxon>
        <taxon>Onygenales</taxon>
        <taxon>Onygenaceae</taxon>
        <taxon>Uncinocarpus</taxon>
    </lineage>
</organism>
<dbReference type="VEuPathDB" id="FungiDB:UREG_04983"/>
<dbReference type="Gene3D" id="1.20.1250.20">
    <property type="entry name" value="MFS general substrate transporter like domains"/>
    <property type="match status" value="2"/>
</dbReference>
<feature type="transmembrane region" description="Helical" evidence="3">
    <location>
        <begin position="92"/>
        <end position="122"/>
    </location>
</feature>
<feature type="domain" description="Major facilitator superfamily (MFS) profile" evidence="4">
    <location>
        <begin position="209"/>
        <end position="406"/>
    </location>
</feature>
<dbReference type="GeneID" id="8438037"/>
<dbReference type="RefSeq" id="XP_002584294.1">
    <property type="nucleotide sequence ID" value="XM_002584248.1"/>
</dbReference>
<evidence type="ECO:0000256" key="1">
    <source>
        <dbReference type="ARBA" id="ARBA00004141"/>
    </source>
</evidence>
<dbReference type="GO" id="GO:0016020">
    <property type="term" value="C:membrane"/>
    <property type="evidence" value="ECO:0007669"/>
    <property type="project" value="UniProtKB-SubCell"/>
</dbReference>
<dbReference type="eggNOG" id="KOG2504">
    <property type="taxonomic scope" value="Eukaryota"/>
</dbReference>
<dbReference type="GO" id="GO:0022857">
    <property type="term" value="F:transmembrane transporter activity"/>
    <property type="evidence" value="ECO:0007669"/>
    <property type="project" value="InterPro"/>
</dbReference>
<dbReference type="Proteomes" id="UP000002058">
    <property type="component" value="Unassembled WGS sequence"/>
</dbReference>
<dbReference type="OrthoDB" id="2213137at2759"/>